<gene>
    <name evidence="1" type="ordered locus">PHZ_c3035</name>
</gene>
<dbReference type="AlphaFoldDB" id="B4R9I4"/>
<evidence type="ECO:0008006" key="3">
    <source>
        <dbReference type="Google" id="ProtNLM"/>
    </source>
</evidence>
<dbReference type="Pfam" id="PF08837">
    <property type="entry name" value="DUF1810"/>
    <property type="match status" value="1"/>
</dbReference>
<dbReference type="STRING" id="450851.PHZ_c3035"/>
<dbReference type="InterPro" id="IPR036287">
    <property type="entry name" value="Rv1873-like_sf"/>
</dbReference>
<proteinExistence type="predicted"/>
<accession>B4R9I4</accession>
<dbReference type="Gene3D" id="1.25.40.380">
    <property type="entry name" value="Protein of unknown function DUF1810"/>
    <property type="match status" value="1"/>
</dbReference>
<reference evidence="1 2" key="1">
    <citation type="journal article" date="2008" name="BMC Genomics">
        <title>Complete genome of Phenylobacterium zucineum - a novel facultative intracellular bacterium isolated from human erythroleukemia cell line K562.</title>
        <authorList>
            <person name="Luo Y."/>
            <person name="Xu X."/>
            <person name="Ding Z."/>
            <person name="Liu Z."/>
            <person name="Zhang B."/>
            <person name="Yan Z."/>
            <person name="Sun J."/>
            <person name="Hu S."/>
            <person name="Hu X."/>
        </authorList>
    </citation>
    <scope>NUCLEOTIDE SEQUENCE [LARGE SCALE GENOMIC DNA]</scope>
    <source>
        <strain evidence="1 2">HLK1</strain>
    </source>
</reference>
<dbReference type="KEGG" id="pzu:PHZ_c3035"/>
<dbReference type="EMBL" id="CP000747">
    <property type="protein sequence ID" value="ACG79444.1"/>
    <property type="molecule type" value="Genomic_DNA"/>
</dbReference>
<dbReference type="Proteomes" id="UP000001868">
    <property type="component" value="Chromosome"/>
</dbReference>
<evidence type="ECO:0000313" key="2">
    <source>
        <dbReference type="Proteomes" id="UP000001868"/>
    </source>
</evidence>
<dbReference type="OrthoDB" id="9801870at2"/>
<dbReference type="eggNOG" id="COG5579">
    <property type="taxonomic scope" value="Bacteria"/>
</dbReference>
<evidence type="ECO:0000313" key="1">
    <source>
        <dbReference type="EMBL" id="ACG79444.1"/>
    </source>
</evidence>
<dbReference type="PIRSF" id="PIRSF008546">
    <property type="entry name" value="UCP008546"/>
    <property type="match status" value="1"/>
</dbReference>
<organism evidence="1 2">
    <name type="scientific">Phenylobacterium zucineum (strain HLK1)</name>
    <dbReference type="NCBI Taxonomy" id="450851"/>
    <lineage>
        <taxon>Bacteria</taxon>
        <taxon>Pseudomonadati</taxon>
        <taxon>Pseudomonadota</taxon>
        <taxon>Alphaproteobacteria</taxon>
        <taxon>Caulobacterales</taxon>
        <taxon>Caulobacteraceae</taxon>
        <taxon>Phenylobacterium</taxon>
    </lineage>
</organism>
<sequence length="141" mass="15615">MDDPFDLERFVQAQAGAYDRALAELRAGEKRSHWMWFVFPQVAGLGSSTMAQRYAISGLSEARAYLAHPVLGPRLRACVDAILDIEGRSAHEVFGAPDDLKLRSSLTLFAQASDEPRFTAALARYFGGEEDPRTLARLRDA</sequence>
<dbReference type="HOGENOM" id="CLU_124534_0_0_5"/>
<name>B4R9I4_PHEZH</name>
<dbReference type="SUPFAM" id="SSF140736">
    <property type="entry name" value="Rv1873-like"/>
    <property type="match status" value="1"/>
</dbReference>
<protein>
    <recommendedName>
        <fullName evidence="3">DUF1810 domain-containing protein</fullName>
    </recommendedName>
</protein>
<keyword evidence="2" id="KW-1185">Reference proteome</keyword>
<dbReference type="InterPro" id="IPR014937">
    <property type="entry name" value="DUF1810"/>
</dbReference>
<dbReference type="RefSeq" id="WP_012523582.1">
    <property type="nucleotide sequence ID" value="NC_011144.1"/>
</dbReference>